<reference evidence="3" key="1">
    <citation type="journal article" date="2019" name="Int. J. Syst. Evol. Microbiol.">
        <title>The Global Catalogue of Microorganisms (GCM) 10K type strain sequencing project: providing services to taxonomists for standard genome sequencing and annotation.</title>
        <authorList>
            <consortium name="The Broad Institute Genomics Platform"/>
            <consortium name="The Broad Institute Genome Sequencing Center for Infectious Disease"/>
            <person name="Wu L."/>
            <person name="Ma J."/>
        </authorList>
    </citation>
    <scope>NUCLEOTIDE SEQUENCE [LARGE SCALE GENOMIC DNA]</scope>
    <source>
        <strain evidence="3">JCM 10083</strain>
    </source>
</reference>
<evidence type="ECO:0000313" key="3">
    <source>
        <dbReference type="Proteomes" id="UP001596514"/>
    </source>
</evidence>
<dbReference type="InterPro" id="IPR051014">
    <property type="entry name" value="Cation_Transport_ATPase_IB"/>
</dbReference>
<organism evidence="2 3">
    <name type="scientific">Streptosporangium amethystogenes subsp. fukuiense</name>
    <dbReference type="NCBI Taxonomy" id="698418"/>
    <lineage>
        <taxon>Bacteria</taxon>
        <taxon>Bacillati</taxon>
        <taxon>Actinomycetota</taxon>
        <taxon>Actinomycetes</taxon>
        <taxon>Streptosporangiales</taxon>
        <taxon>Streptosporangiaceae</taxon>
        <taxon>Streptosporangium</taxon>
    </lineage>
</organism>
<dbReference type="SUPFAM" id="SSF81660">
    <property type="entry name" value="Metal cation-transporting ATPase, ATP-binding domain N"/>
    <property type="match status" value="1"/>
</dbReference>
<dbReference type="Proteomes" id="UP001596514">
    <property type="component" value="Unassembled WGS sequence"/>
</dbReference>
<comment type="similarity">
    <text evidence="1">Belongs to the cation transport ATPase (P-type) (TC 3.A.3) family. Type IB subfamily.</text>
</comment>
<proteinExistence type="inferred from homology"/>
<dbReference type="EMBL" id="JBHTEE010000001">
    <property type="protein sequence ID" value="MFC7600311.1"/>
    <property type="molecule type" value="Genomic_DNA"/>
</dbReference>
<keyword evidence="3" id="KW-1185">Reference proteome</keyword>
<dbReference type="InterPro" id="IPR023299">
    <property type="entry name" value="ATPase_P-typ_cyto_dom_N"/>
</dbReference>
<comment type="caution">
    <text evidence="2">The sequence shown here is derived from an EMBL/GenBank/DDBJ whole genome shotgun (WGS) entry which is preliminary data.</text>
</comment>
<name>A0ABW2SWV0_9ACTN</name>
<evidence type="ECO:0000313" key="2">
    <source>
        <dbReference type="EMBL" id="MFC7600311.1"/>
    </source>
</evidence>
<evidence type="ECO:0000256" key="1">
    <source>
        <dbReference type="ARBA" id="ARBA00006024"/>
    </source>
</evidence>
<protein>
    <submittedName>
        <fullName evidence="2">Uncharacterized protein</fullName>
    </submittedName>
</protein>
<accession>A0ABW2SWV0</accession>
<dbReference type="RefSeq" id="WP_343964205.1">
    <property type="nucleotide sequence ID" value="NZ_BAAAGK010000022.1"/>
</dbReference>
<dbReference type="PANTHER" id="PTHR48085">
    <property type="entry name" value="CADMIUM/ZINC-TRANSPORTING ATPASE HMA2-RELATED"/>
    <property type="match status" value="1"/>
</dbReference>
<gene>
    <name evidence="2" type="ORF">ACFQVD_09390</name>
</gene>
<dbReference type="Gene3D" id="3.40.1110.10">
    <property type="entry name" value="Calcium-transporting ATPase, cytoplasmic domain N"/>
    <property type="match status" value="1"/>
</dbReference>
<sequence length="120" mass="12691">MLVDGGIGEDELLRLVSAVERESEHPLAQAIAAHADARGLGRVRAGRFENFPGHGAVADVAGHRVAVGNRRLLEHEGVDFGKLGARRDEVAAGGRTAVMVAVNALALKRLRLPRTFPAEG</sequence>